<feature type="active site" evidence="5">
    <location>
        <position position="53"/>
    </location>
</feature>
<evidence type="ECO:0000256" key="6">
    <source>
        <dbReference type="SAM" id="SignalP"/>
    </source>
</evidence>
<protein>
    <recommendedName>
        <fullName evidence="4">Aminopeptidase</fullName>
    </recommendedName>
</protein>
<evidence type="ECO:0000256" key="2">
    <source>
        <dbReference type="ARBA" id="ARBA00022801"/>
    </source>
</evidence>
<dbReference type="OrthoDB" id="9814054at2"/>
<dbReference type="PANTHER" id="PTHR10363:SF2">
    <property type="entry name" value="BLEOMYCIN HYDROLASE"/>
    <property type="match status" value="1"/>
</dbReference>
<keyword evidence="6" id="KW-0732">Signal</keyword>
<name>F8N879_9BACT</name>
<proteinExistence type="inferred from homology"/>
<feature type="active site" evidence="5">
    <location>
        <position position="339"/>
    </location>
</feature>
<dbReference type="InterPro" id="IPR038765">
    <property type="entry name" value="Papain-like_cys_pep_sf"/>
</dbReference>
<dbReference type="STRING" id="688246.Premu_1077"/>
<accession>F8N879</accession>
<reference evidence="8" key="1">
    <citation type="journal article" date="2011" name="Stand. Genomic Sci.">
        <title>Non-contiguous finished genome sequence of the opportunistic oral pathogen Prevotella multisaccharivorax type strain (PPPA20).</title>
        <authorList>
            <person name="Pati A."/>
            <person name="Gronow S."/>
            <person name="Lu M."/>
            <person name="Lapidus A."/>
            <person name="Nolan M."/>
            <person name="Lucas S."/>
            <person name="Hammon N."/>
            <person name="Deshpande S."/>
            <person name="Cheng J.F."/>
            <person name="Tapia R."/>
            <person name="Han C."/>
            <person name="Goodwin L."/>
            <person name="Pitluck S."/>
            <person name="Liolios K."/>
            <person name="Pagani I."/>
            <person name="Mavromatis K."/>
            <person name="Mikhailova N."/>
            <person name="Huntemann M."/>
            <person name="Chen A."/>
            <person name="Palaniappan K."/>
            <person name="Land M."/>
            <person name="Hauser L."/>
            <person name="Detter J.C."/>
            <person name="Brambilla E.M."/>
            <person name="Rohde M."/>
            <person name="Goker M."/>
            <person name="Woyke T."/>
            <person name="Bristow J."/>
            <person name="Eisen J.A."/>
            <person name="Markowitz V."/>
            <person name="Hugenholtz P."/>
            <person name="Kyrpides N.C."/>
            <person name="Klenk H.P."/>
            <person name="Ivanova N."/>
        </authorList>
    </citation>
    <scope>NUCLEOTIDE SEQUENCE [LARGE SCALE GENOMIC DNA]</scope>
    <source>
        <strain evidence="8">DSM 17128</strain>
    </source>
</reference>
<dbReference type="InterPro" id="IPR004134">
    <property type="entry name" value="Peptidase_C1B"/>
</dbReference>
<dbReference type="GO" id="GO:0005737">
    <property type="term" value="C:cytoplasm"/>
    <property type="evidence" value="ECO:0007669"/>
    <property type="project" value="TreeGrafter"/>
</dbReference>
<keyword evidence="8" id="KW-1185">Reference proteome</keyword>
<keyword evidence="3 4" id="KW-0788">Thiol protease</keyword>
<gene>
    <name evidence="7" type="ORF">Premu_1077</name>
</gene>
<dbReference type="SUPFAM" id="SSF54001">
    <property type="entry name" value="Cysteine proteinases"/>
    <property type="match status" value="1"/>
</dbReference>
<dbReference type="GO" id="GO:0043418">
    <property type="term" value="P:homocysteine catabolic process"/>
    <property type="evidence" value="ECO:0007669"/>
    <property type="project" value="TreeGrafter"/>
</dbReference>
<evidence type="ECO:0000256" key="4">
    <source>
        <dbReference type="PIRNR" id="PIRNR005700"/>
    </source>
</evidence>
<evidence type="ECO:0000313" key="7">
    <source>
        <dbReference type="EMBL" id="EGN56517.1"/>
    </source>
</evidence>
<feature type="active site" evidence="5">
    <location>
        <position position="360"/>
    </location>
</feature>
<organism evidence="7 8">
    <name type="scientific">Hallella multisaccharivorax DSM 17128</name>
    <dbReference type="NCBI Taxonomy" id="688246"/>
    <lineage>
        <taxon>Bacteria</taxon>
        <taxon>Pseudomonadati</taxon>
        <taxon>Bacteroidota</taxon>
        <taxon>Bacteroidia</taxon>
        <taxon>Bacteroidales</taxon>
        <taxon>Prevotellaceae</taxon>
        <taxon>Hallella</taxon>
    </lineage>
</organism>
<keyword evidence="2 4" id="KW-0378">Hydrolase</keyword>
<evidence type="ECO:0000256" key="1">
    <source>
        <dbReference type="ARBA" id="ARBA00022670"/>
    </source>
</evidence>
<dbReference type="PIRSF" id="PIRSF005700">
    <property type="entry name" value="PepC"/>
    <property type="match status" value="1"/>
</dbReference>
<dbReference type="GO" id="GO:0006508">
    <property type="term" value="P:proteolysis"/>
    <property type="evidence" value="ECO:0007669"/>
    <property type="project" value="UniProtKB-KW"/>
</dbReference>
<keyword evidence="1 4" id="KW-0645">Protease</keyword>
<comment type="similarity">
    <text evidence="4">Belongs to the peptidase C1 family.</text>
</comment>
<evidence type="ECO:0000313" key="8">
    <source>
        <dbReference type="Proteomes" id="UP000002772"/>
    </source>
</evidence>
<dbReference type="Proteomes" id="UP000002772">
    <property type="component" value="Unassembled WGS sequence"/>
</dbReference>
<sequence length="403" mass="45219">MKKTILAAMVVMLTLSAGAAEKKDSVNPNKPVFTVVKANPITSIKNQNRSGTCWDYSTLSFFEAEILKNTGKTFDLAEAFVANKTYLDRATQVVRLHGDCQFAEGGSCYDPLYCIQHYGIVPETAMAKTGSQYGDSLFNFNEFFKVMTPYVEAVAKSDVKKLSPAWKNGLQGILDSYLGKCPTQFTYQGKSYTPRSFAASIGLDSAACNNYVSFTSYTHHPFWTAFAVEVQDNWRNPLSWNVPINDLGKIIDNAIMNGYTVAWGGDVSEDGFTRSGLAYMYDAKKIANLEGSDMARWLKLTSSKKKNVIDSLGVNVPEEVPTQKMRQERFDNWELTDDHGMLIYGIAKDQNGKEYYMVKNSWGETGDYKGIWYMTKNFIIANTMDFMVNKNAVPKDIRKKCGF</sequence>
<dbReference type="EMBL" id="GL945017">
    <property type="protein sequence ID" value="EGN56517.1"/>
    <property type="molecule type" value="Genomic_DNA"/>
</dbReference>
<dbReference type="eggNOG" id="COG3579">
    <property type="taxonomic scope" value="Bacteria"/>
</dbReference>
<dbReference type="Pfam" id="PF03051">
    <property type="entry name" value="Peptidase_C1_2"/>
    <property type="match status" value="1"/>
</dbReference>
<dbReference type="HOGENOM" id="CLU_056707_1_0_10"/>
<evidence type="ECO:0000256" key="3">
    <source>
        <dbReference type="ARBA" id="ARBA00022807"/>
    </source>
</evidence>
<dbReference type="AlphaFoldDB" id="F8N879"/>
<dbReference type="RefSeq" id="WP_007573670.1">
    <property type="nucleotide sequence ID" value="NZ_BPTS01000001.1"/>
</dbReference>
<dbReference type="PANTHER" id="PTHR10363">
    <property type="entry name" value="BLEOMYCIN HYDROLASE"/>
    <property type="match status" value="1"/>
</dbReference>
<dbReference type="Gene3D" id="3.90.70.10">
    <property type="entry name" value="Cysteine proteinases"/>
    <property type="match status" value="1"/>
</dbReference>
<keyword evidence="4" id="KW-0031">Aminopeptidase</keyword>
<dbReference type="GO" id="GO:0009636">
    <property type="term" value="P:response to toxic substance"/>
    <property type="evidence" value="ECO:0007669"/>
    <property type="project" value="TreeGrafter"/>
</dbReference>
<feature type="chain" id="PRO_5003380970" description="Aminopeptidase" evidence="6">
    <location>
        <begin position="20"/>
        <end position="403"/>
    </location>
</feature>
<dbReference type="GO" id="GO:0070005">
    <property type="term" value="F:cysteine-type aminopeptidase activity"/>
    <property type="evidence" value="ECO:0007669"/>
    <property type="project" value="InterPro"/>
</dbReference>
<evidence type="ECO:0000256" key="5">
    <source>
        <dbReference type="PIRSR" id="PIRSR005700-1"/>
    </source>
</evidence>
<feature type="signal peptide" evidence="6">
    <location>
        <begin position="1"/>
        <end position="19"/>
    </location>
</feature>